<dbReference type="Pfam" id="PF00133">
    <property type="entry name" value="tRNA-synt_1"/>
    <property type="match status" value="1"/>
</dbReference>
<evidence type="ECO:0000256" key="10">
    <source>
        <dbReference type="ARBA" id="ARBA00069879"/>
    </source>
</evidence>
<dbReference type="FunFam" id="3.40.50.620:FF:000133">
    <property type="entry name" value="Isoleucyl-tRNA synthetase, cytoplasmic"/>
    <property type="match status" value="1"/>
</dbReference>
<evidence type="ECO:0000256" key="7">
    <source>
        <dbReference type="ARBA" id="ARBA00023146"/>
    </source>
</evidence>
<evidence type="ECO:0000259" key="12">
    <source>
        <dbReference type="Pfam" id="PF08264"/>
    </source>
</evidence>
<dbReference type="PRINTS" id="PR00984">
    <property type="entry name" value="TRNASYNTHILE"/>
</dbReference>
<evidence type="ECO:0000313" key="13">
    <source>
        <dbReference type="EMBL" id="CED82051.1"/>
    </source>
</evidence>
<evidence type="ECO:0000256" key="8">
    <source>
        <dbReference type="ARBA" id="ARBA00032665"/>
    </source>
</evidence>
<dbReference type="NCBIfam" id="TIGR00392">
    <property type="entry name" value="ileS"/>
    <property type="match status" value="1"/>
</dbReference>
<keyword evidence="3 13" id="KW-0436">Ligase</keyword>
<evidence type="ECO:0000256" key="2">
    <source>
        <dbReference type="ARBA" id="ARBA00013165"/>
    </source>
</evidence>
<dbReference type="InterPro" id="IPR009080">
    <property type="entry name" value="tRNAsynth_Ia_anticodon-bd"/>
</dbReference>
<dbReference type="GO" id="GO:0004822">
    <property type="term" value="F:isoleucine-tRNA ligase activity"/>
    <property type="evidence" value="ECO:0007669"/>
    <property type="project" value="UniProtKB-EC"/>
</dbReference>
<organism evidence="13">
    <name type="scientific">Phaffia rhodozyma</name>
    <name type="common">Yeast</name>
    <name type="synonym">Xanthophyllomyces dendrorhous</name>
    <dbReference type="NCBI Taxonomy" id="264483"/>
    <lineage>
        <taxon>Eukaryota</taxon>
        <taxon>Fungi</taxon>
        <taxon>Dikarya</taxon>
        <taxon>Basidiomycota</taxon>
        <taxon>Agaricomycotina</taxon>
        <taxon>Tremellomycetes</taxon>
        <taxon>Cystofilobasidiales</taxon>
        <taxon>Mrakiaceae</taxon>
        <taxon>Phaffia</taxon>
    </lineage>
</organism>
<dbReference type="EMBL" id="LN483124">
    <property type="protein sequence ID" value="CED82051.1"/>
    <property type="molecule type" value="Genomic_DNA"/>
</dbReference>
<dbReference type="GO" id="GO:0005524">
    <property type="term" value="F:ATP binding"/>
    <property type="evidence" value="ECO:0007669"/>
    <property type="project" value="UniProtKB-KW"/>
</dbReference>
<dbReference type="Gene3D" id="3.90.740.10">
    <property type="entry name" value="Valyl/Leucyl/Isoleucyl-tRNA synthetase, editing domain"/>
    <property type="match status" value="1"/>
</dbReference>
<evidence type="ECO:0000256" key="9">
    <source>
        <dbReference type="ARBA" id="ARBA00048359"/>
    </source>
</evidence>
<dbReference type="InterPro" id="IPR023586">
    <property type="entry name" value="Ile-tRNA-ligase_type2"/>
</dbReference>
<evidence type="ECO:0000256" key="6">
    <source>
        <dbReference type="ARBA" id="ARBA00022917"/>
    </source>
</evidence>
<sequence length="1115" mass="126423">MSFPPPNAGPFNFPKEEETVLQFWRDIDAFQTSLKQSEGKPRFTFFDGPPFATGKPHHGHLLAGTVKDIITRHAHSTGHHVERRFGWDTHGLPVEHEIDKKLGITGKEDVMKMGIEAYNNECRSIVMRYSGEWKSTVERMGRWIDFEKGYKTLDPTFMESVWWVFGQLFNKDLVYRGLRVMPYSTGLRTPLSNFEAGSSYKDVNDPAVTVAFPLIDDPSTSLLAWTTTPWTLPSNLAICVHPEFTYLKIHDVEKDRNFIILEDLLKTLYKDPTGKDKAKWKKVGSFLGKDMKGWRYEPLFDYFVEQFEDRAFRVVCDNYVGNDAGTGLVHQAPAFGEDDNRIAIENGIITKDETPPCPIDETGKYTNQVPDFEGVYVKDADKEIMKLLKTRGRLIVQGVLKHSYPFCPRSGTPLLYKAIPVWMVKVEDYRDRLVANNNKTRWVPEYVGENRFGNWLKNARDWNISRNRYWGTPIPLWVSDDMSEVVCVSSIAQLEELTGKTGITEIHRHDIDALTIPSKKTPGTVLRRVEEVFDCWFESGSMPYAQNHYPFENKEKLEGEGGFPADFISEGIDQTRGWFYTLLVLATHLFDKAPWKNVICSGLVLAADGRKMSKSLRNFADPVEVINKYGADALRMFLVNSPIVRGDNLNFKEEGVKLVISRVLLPWVNSYNFFASHVAILKKTHGIDFKYDPNAKLSDNVMDRWVLARCQSLIKIVHQEMDAYRLYTVIPRLINLIEELTNSYIRFNRKRMKGSDGIEDTQTALNTLFEALFTLCRTMSSFTPFITESLYQRLKVFIPPTEDTTQDLRSIHFLPFPEPKEAYADEAVQVAVRRLLSVITIGRKLRDDKSLDLKTTPLTELVIFHPDPAYLADVKGLEGYLLSELNIESVRYTSREEDVNVVYKALADWPVLGRRLRGAMPKVKAALSALSSDQVKEFKSTGTIEVAGQTLTTGDITVTASVDFTGNTDFHGGMGDKAEAKEDGELIVVLDIRSSPELVLKGLSRGFIASVQQLRKKAGLQATDDVDVFYRNASEQMAGVIQANQEAIGRETRSTALDYAQKSESAKVLFEEEIEIANEKVLVTVAQRVVKSKVCKGFEARVSLKITNVFQGEVI</sequence>
<dbReference type="InterPro" id="IPR013155">
    <property type="entry name" value="M/V/L/I-tRNA-synth_anticd-bd"/>
</dbReference>
<proteinExistence type="inferred from homology"/>
<evidence type="ECO:0000256" key="3">
    <source>
        <dbReference type="ARBA" id="ARBA00022598"/>
    </source>
</evidence>
<evidence type="ECO:0000256" key="5">
    <source>
        <dbReference type="ARBA" id="ARBA00022840"/>
    </source>
</evidence>
<dbReference type="InterPro" id="IPR002300">
    <property type="entry name" value="aa-tRNA-synth_Ia"/>
</dbReference>
<dbReference type="InterPro" id="IPR009008">
    <property type="entry name" value="Val/Leu/Ile-tRNA-synth_edit"/>
</dbReference>
<reference evidence="13" key="1">
    <citation type="submission" date="2014-08" db="EMBL/GenBank/DDBJ databases">
        <authorList>
            <person name="Sharma Rahul"/>
            <person name="Thines Marco"/>
        </authorList>
    </citation>
    <scope>NUCLEOTIDE SEQUENCE</scope>
</reference>
<dbReference type="Gene3D" id="3.40.50.620">
    <property type="entry name" value="HUPs"/>
    <property type="match status" value="2"/>
</dbReference>
<dbReference type="PANTHER" id="PTHR42780">
    <property type="entry name" value="SOLEUCYL-TRNA SYNTHETASE"/>
    <property type="match status" value="1"/>
</dbReference>
<dbReference type="GO" id="GO:0000049">
    <property type="term" value="F:tRNA binding"/>
    <property type="evidence" value="ECO:0007669"/>
    <property type="project" value="InterPro"/>
</dbReference>
<keyword evidence="4" id="KW-0547">Nucleotide-binding</keyword>
<dbReference type="CDD" id="cd00818">
    <property type="entry name" value="IleRS_core"/>
    <property type="match status" value="1"/>
</dbReference>
<feature type="domain" description="Aminoacyl-tRNA synthetase class Ia" evidence="11">
    <location>
        <begin position="20"/>
        <end position="648"/>
    </location>
</feature>
<protein>
    <recommendedName>
        <fullName evidence="10">Isoleucine--tRNA ligase, cytoplasmic</fullName>
        <ecNumber evidence="2">6.1.1.5</ecNumber>
    </recommendedName>
    <alternativeName>
        <fullName evidence="8">Isoleucyl-tRNA synthetase</fullName>
    </alternativeName>
</protein>
<dbReference type="Pfam" id="PF08264">
    <property type="entry name" value="Anticodon_1"/>
    <property type="match status" value="1"/>
</dbReference>
<evidence type="ECO:0000259" key="11">
    <source>
        <dbReference type="Pfam" id="PF00133"/>
    </source>
</evidence>
<dbReference type="Gene3D" id="1.10.730.10">
    <property type="entry name" value="Isoleucyl-tRNA Synthetase, Domain 1"/>
    <property type="match status" value="1"/>
</dbReference>
<dbReference type="InterPro" id="IPR002301">
    <property type="entry name" value="Ile-tRNA-ligase"/>
</dbReference>
<accession>A0A0F7SKY3</accession>
<keyword evidence="7" id="KW-0030">Aminoacyl-tRNA synthetase</keyword>
<evidence type="ECO:0000256" key="4">
    <source>
        <dbReference type="ARBA" id="ARBA00022741"/>
    </source>
</evidence>
<dbReference type="SUPFAM" id="SSF52374">
    <property type="entry name" value="Nucleotidylyl transferase"/>
    <property type="match status" value="1"/>
</dbReference>
<dbReference type="GO" id="GO:0002161">
    <property type="term" value="F:aminoacyl-tRNA deacylase activity"/>
    <property type="evidence" value="ECO:0007669"/>
    <property type="project" value="InterPro"/>
</dbReference>
<keyword evidence="5" id="KW-0067">ATP-binding</keyword>
<dbReference type="SUPFAM" id="SSF47323">
    <property type="entry name" value="Anticodon-binding domain of a subclass of class I aminoacyl-tRNA synthetases"/>
    <property type="match status" value="1"/>
</dbReference>
<keyword evidence="6" id="KW-0648">Protein biosynthesis</keyword>
<dbReference type="CDD" id="cd07961">
    <property type="entry name" value="Anticodon_Ia_Ile_ABEc"/>
    <property type="match status" value="1"/>
</dbReference>
<dbReference type="FunFam" id="1.10.730.10:FF:000004">
    <property type="entry name" value="Isoleucyl-tRNA synthetase, cytoplasmic"/>
    <property type="match status" value="1"/>
</dbReference>
<dbReference type="Pfam" id="PF19302">
    <property type="entry name" value="DUF5915"/>
    <property type="match status" value="1"/>
</dbReference>
<dbReference type="FunFam" id="3.40.50.620:FF:000023">
    <property type="entry name" value="Isoleucyl-tRNA synthetase,cytoplasmic"/>
    <property type="match status" value="1"/>
</dbReference>
<dbReference type="PANTHER" id="PTHR42780:SF1">
    <property type="entry name" value="ISOLEUCINE--TRNA LIGASE, CYTOPLASMIC"/>
    <property type="match status" value="1"/>
</dbReference>
<comment type="catalytic activity">
    <reaction evidence="9">
        <text>tRNA(Ile) + L-isoleucine + ATP = L-isoleucyl-tRNA(Ile) + AMP + diphosphate</text>
        <dbReference type="Rhea" id="RHEA:11060"/>
        <dbReference type="Rhea" id="RHEA-COMP:9666"/>
        <dbReference type="Rhea" id="RHEA-COMP:9695"/>
        <dbReference type="ChEBI" id="CHEBI:30616"/>
        <dbReference type="ChEBI" id="CHEBI:33019"/>
        <dbReference type="ChEBI" id="CHEBI:58045"/>
        <dbReference type="ChEBI" id="CHEBI:78442"/>
        <dbReference type="ChEBI" id="CHEBI:78528"/>
        <dbReference type="ChEBI" id="CHEBI:456215"/>
        <dbReference type="EC" id="6.1.1.5"/>
    </reaction>
</comment>
<comment type="similarity">
    <text evidence="1">Belongs to the class-I aminoacyl-tRNA synthetase family.</text>
</comment>
<dbReference type="AlphaFoldDB" id="A0A0F7SKY3"/>
<dbReference type="GO" id="GO:0006428">
    <property type="term" value="P:isoleucyl-tRNA aminoacylation"/>
    <property type="evidence" value="ECO:0007669"/>
    <property type="project" value="InterPro"/>
</dbReference>
<dbReference type="SUPFAM" id="SSF50677">
    <property type="entry name" value="ValRS/IleRS/LeuRS editing domain"/>
    <property type="match status" value="1"/>
</dbReference>
<name>A0A0F7SKY3_PHARH</name>
<feature type="domain" description="Methionyl/Valyl/Leucyl/Isoleucyl-tRNA synthetase anticodon-binding" evidence="12">
    <location>
        <begin position="703"/>
        <end position="856"/>
    </location>
</feature>
<dbReference type="InterPro" id="IPR033709">
    <property type="entry name" value="Anticodon_Ile_ABEc"/>
</dbReference>
<dbReference type="EC" id="6.1.1.5" evidence="2"/>
<evidence type="ECO:0000256" key="1">
    <source>
        <dbReference type="ARBA" id="ARBA00005594"/>
    </source>
</evidence>
<dbReference type="InterPro" id="IPR014729">
    <property type="entry name" value="Rossmann-like_a/b/a_fold"/>
</dbReference>